<dbReference type="PANTHER" id="PTHR43318:SF1">
    <property type="entry name" value="POLYSACCHARIDE BIOSYNTHESIS PROTEIN EPSC-RELATED"/>
    <property type="match status" value="1"/>
</dbReference>
<dbReference type="SUPFAM" id="SSF51735">
    <property type="entry name" value="NAD(P)-binding Rossmann-fold domains"/>
    <property type="match status" value="2"/>
</dbReference>
<dbReference type="CDD" id="cd05237">
    <property type="entry name" value="UDP_invert_4-6DH_SDR_e"/>
    <property type="match status" value="1"/>
</dbReference>
<dbReference type="AlphaFoldDB" id="A0A381VGA0"/>
<dbReference type="InterPro" id="IPR051203">
    <property type="entry name" value="Polysaccharide_Synthase-Rel"/>
</dbReference>
<evidence type="ECO:0000256" key="1">
    <source>
        <dbReference type="ARBA" id="ARBA00007430"/>
    </source>
</evidence>
<feature type="non-terminal residue" evidence="4">
    <location>
        <position position="491"/>
    </location>
</feature>
<dbReference type="Pfam" id="PF02719">
    <property type="entry name" value="Polysacc_synt_2"/>
    <property type="match status" value="1"/>
</dbReference>
<comment type="similarity">
    <text evidence="1">Belongs to the polysaccharide synthase family.</text>
</comment>
<keyword evidence="2" id="KW-0472">Membrane</keyword>
<feature type="non-terminal residue" evidence="4">
    <location>
        <position position="1"/>
    </location>
</feature>
<keyword evidence="2" id="KW-0812">Transmembrane</keyword>
<evidence type="ECO:0000259" key="3">
    <source>
        <dbReference type="Pfam" id="PF02719"/>
    </source>
</evidence>
<dbReference type="PANTHER" id="PTHR43318">
    <property type="entry name" value="UDP-N-ACETYLGLUCOSAMINE 4,6-DEHYDRATASE"/>
    <property type="match status" value="1"/>
</dbReference>
<evidence type="ECO:0000256" key="2">
    <source>
        <dbReference type="SAM" id="Phobius"/>
    </source>
</evidence>
<name>A0A381VGA0_9ZZZZ</name>
<dbReference type="InterPro" id="IPR003869">
    <property type="entry name" value="Polysac_CapD-like"/>
</dbReference>
<keyword evidence="2" id="KW-1133">Transmembrane helix</keyword>
<reference evidence="4" key="1">
    <citation type="submission" date="2018-05" db="EMBL/GenBank/DDBJ databases">
        <authorList>
            <person name="Lanie J.A."/>
            <person name="Ng W.-L."/>
            <person name="Kazmierczak K.M."/>
            <person name="Andrzejewski T.M."/>
            <person name="Davidsen T.M."/>
            <person name="Wayne K.J."/>
            <person name="Tettelin H."/>
            <person name="Glass J.I."/>
            <person name="Rusch D."/>
            <person name="Podicherti R."/>
            <person name="Tsui H.-C.T."/>
            <person name="Winkler M.E."/>
        </authorList>
    </citation>
    <scope>NUCLEOTIDE SEQUENCE</scope>
</reference>
<feature type="domain" description="Polysaccharide biosynthesis protein CapD-like" evidence="3">
    <location>
        <begin position="273"/>
        <end position="491"/>
    </location>
</feature>
<feature type="transmembrane region" description="Helical" evidence="2">
    <location>
        <begin position="35"/>
        <end position="55"/>
    </location>
</feature>
<proteinExistence type="inferred from homology"/>
<evidence type="ECO:0000313" key="4">
    <source>
        <dbReference type="EMBL" id="SVA39376.1"/>
    </source>
</evidence>
<dbReference type="InterPro" id="IPR036291">
    <property type="entry name" value="NAD(P)-bd_dom_sf"/>
</dbReference>
<dbReference type="Pfam" id="PF13727">
    <property type="entry name" value="CoA_binding_3"/>
    <property type="match status" value="1"/>
</dbReference>
<organism evidence="4">
    <name type="scientific">marine metagenome</name>
    <dbReference type="NCBI Taxonomy" id="408172"/>
    <lineage>
        <taxon>unclassified sequences</taxon>
        <taxon>metagenomes</taxon>
        <taxon>ecological metagenomes</taxon>
    </lineage>
</organism>
<accession>A0A381VGA0</accession>
<dbReference type="Gene3D" id="3.40.50.720">
    <property type="entry name" value="NAD(P)-binding Rossmann-like Domain"/>
    <property type="match status" value="2"/>
</dbReference>
<feature type="transmembrane region" description="Helical" evidence="2">
    <location>
        <begin position="67"/>
        <end position="87"/>
    </location>
</feature>
<dbReference type="EMBL" id="UINC01008757">
    <property type="protein sequence ID" value="SVA39376.1"/>
    <property type="molecule type" value="Genomic_DNA"/>
</dbReference>
<sequence length="491" mass="53550">VILHDSVMVVIAWICSYWFRFNLDTIPQPFLDQAIAILPLVVLIHMAMSLGFSVPRGAWRFTSTPDISAIVKSVFFATAVIAIAIFLATRLEAVPRSVFPLHSVLLIGMLITNRLLYRAYHTRVGRGVSGKRVLVIGAGVAGDMLVRDLRNSNPVLYEPIAYLDDDPDKKGRHIQGLRVVGACSALPKVAQELHIDLVLLAIPSVATQDMRRIVDYCEEAQVAYRTLPKVQEILDGTARSRDLRPVALDDLLGRDPVSLDIALISNGLTGKRVLVTGAGGSIGSELCRQVVQLNPASLILVEQNEYNLYRIAHEIENKHPDIALHAQLGDVCDEPGVRSVFNQHLPNVVFHAAAYKHVPSLQGQIRAAVRNNVIGTDVMARVSCEAGCEKFVLISTDKAVNPTSIMGATKRMAEILIQARNAKSDVAFITVRFGNVLGSAGSVVPLFERQIAEGGPVTVTHPDVTRFFMTISEACQLIMQACVQGQGSETF</sequence>
<gene>
    <name evidence="4" type="ORF">METZ01_LOCUS92230</name>
</gene>
<protein>
    <recommendedName>
        <fullName evidence="3">Polysaccharide biosynthesis protein CapD-like domain-containing protein</fullName>
    </recommendedName>
</protein>